<name>A0A840SIC2_9SPIR</name>
<accession>A0A840SIC2</accession>
<dbReference type="RefSeq" id="WP_184653074.1">
    <property type="nucleotide sequence ID" value="NZ_JACHFR010000003.1"/>
</dbReference>
<evidence type="ECO:0000313" key="3">
    <source>
        <dbReference type="Proteomes" id="UP000578697"/>
    </source>
</evidence>
<evidence type="ECO:0008006" key="4">
    <source>
        <dbReference type="Google" id="ProtNLM"/>
    </source>
</evidence>
<keyword evidence="3" id="KW-1185">Reference proteome</keyword>
<sequence>MKRFLAGLFFLTVSVCLSSCAKIFNELLWDEPENDFSLELSDSETKGNCSVKLYCNMSYNQNKSSLNGTDSCIYKTYEVKLMVEKYSYDTKSFELSDDIQLYGSSNSPFSSKDFTFTGAKDDSFEFDGSYEIKASSAGIVRVSAFVYGTSKTGKRKLLHSDSKEFVLRE</sequence>
<reference evidence="2 3" key="1">
    <citation type="submission" date="2020-08" db="EMBL/GenBank/DDBJ databases">
        <title>Genomic Encyclopedia of Type Strains, Phase IV (KMG-IV): sequencing the most valuable type-strain genomes for metagenomic binning, comparative biology and taxonomic classification.</title>
        <authorList>
            <person name="Goeker M."/>
        </authorList>
    </citation>
    <scope>NUCLEOTIDE SEQUENCE [LARGE SCALE GENOMIC DNA]</scope>
    <source>
        <strain evidence="2 3">DSM 103679</strain>
    </source>
</reference>
<organism evidence="2 3">
    <name type="scientific">Treponema rectale</name>
    <dbReference type="NCBI Taxonomy" id="744512"/>
    <lineage>
        <taxon>Bacteria</taxon>
        <taxon>Pseudomonadati</taxon>
        <taxon>Spirochaetota</taxon>
        <taxon>Spirochaetia</taxon>
        <taxon>Spirochaetales</taxon>
        <taxon>Treponemataceae</taxon>
        <taxon>Treponema</taxon>
    </lineage>
</organism>
<keyword evidence="1" id="KW-0732">Signal</keyword>
<comment type="caution">
    <text evidence="2">The sequence shown here is derived from an EMBL/GenBank/DDBJ whole genome shotgun (WGS) entry which is preliminary data.</text>
</comment>
<gene>
    <name evidence="2" type="ORF">HNP77_002038</name>
</gene>
<dbReference type="EMBL" id="JACHFR010000003">
    <property type="protein sequence ID" value="MBB5219656.1"/>
    <property type="molecule type" value="Genomic_DNA"/>
</dbReference>
<dbReference type="AlphaFoldDB" id="A0A840SIC2"/>
<evidence type="ECO:0000313" key="2">
    <source>
        <dbReference type="EMBL" id="MBB5219656.1"/>
    </source>
</evidence>
<dbReference type="Proteomes" id="UP000578697">
    <property type="component" value="Unassembled WGS sequence"/>
</dbReference>
<feature type="chain" id="PRO_5032910541" description="Lipoprotein" evidence="1">
    <location>
        <begin position="22"/>
        <end position="169"/>
    </location>
</feature>
<proteinExistence type="predicted"/>
<feature type="signal peptide" evidence="1">
    <location>
        <begin position="1"/>
        <end position="21"/>
    </location>
</feature>
<protein>
    <recommendedName>
        <fullName evidence="4">Lipoprotein</fullName>
    </recommendedName>
</protein>
<evidence type="ECO:0000256" key="1">
    <source>
        <dbReference type="SAM" id="SignalP"/>
    </source>
</evidence>